<dbReference type="EMBL" id="JAAMOW010000003">
    <property type="protein sequence ID" value="NGY04644.1"/>
    <property type="molecule type" value="Genomic_DNA"/>
</dbReference>
<dbReference type="PRINTS" id="PR00070">
    <property type="entry name" value="DHFR"/>
</dbReference>
<gene>
    <name evidence="11" type="ORF">G7Y85_07705</name>
</gene>
<reference evidence="11 12" key="1">
    <citation type="journal article" date="2014" name="Int. J. Syst. Evol. Microbiol.">
        <title>Solimonas terrae sp. nov., isolated from soil.</title>
        <authorList>
            <person name="Kim S.J."/>
            <person name="Moon J.Y."/>
            <person name="Weon H.Y."/>
            <person name="Ahn J.H."/>
            <person name="Chen W.M."/>
            <person name="Kwon S.W."/>
        </authorList>
    </citation>
    <scope>NUCLEOTIDE SEQUENCE [LARGE SCALE GENOMIC DNA]</scope>
    <source>
        <strain evidence="11 12">KIS83-12</strain>
    </source>
</reference>
<name>A0A6M2BQL6_9GAMM</name>
<proteinExistence type="inferred from homology"/>
<dbReference type="GO" id="GO:0046452">
    <property type="term" value="P:dihydrofolate metabolic process"/>
    <property type="evidence" value="ECO:0007669"/>
    <property type="project" value="TreeGrafter"/>
</dbReference>
<keyword evidence="4 8" id="KW-0554">One-carbon metabolism</keyword>
<dbReference type="PROSITE" id="PS00075">
    <property type="entry name" value="DHFR_1"/>
    <property type="match status" value="1"/>
</dbReference>
<dbReference type="GO" id="GO:0004146">
    <property type="term" value="F:dihydrofolate reductase activity"/>
    <property type="evidence" value="ECO:0007669"/>
    <property type="project" value="UniProtKB-EC"/>
</dbReference>
<dbReference type="Pfam" id="PF00186">
    <property type="entry name" value="DHFR_1"/>
    <property type="match status" value="1"/>
</dbReference>
<evidence type="ECO:0000256" key="6">
    <source>
        <dbReference type="ARBA" id="ARBA00023002"/>
    </source>
</evidence>
<comment type="catalytic activity">
    <reaction evidence="8">
        <text>(6S)-5,6,7,8-tetrahydrofolate + NADP(+) = 7,8-dihydrofolate + NADPH + H(+)</text>
        <dbReference type="Rhea" id="RHEA:15009"/>
        <dbReference type="ChEBI" id="CHEBI:15378"/>
        <dbReference type="ChEBI" id="CHEBI:57451"/>
        <dbReference type="ChEBI" id="CHEBI:57453"/>
        <dbReference type="ChEBI" id="CHEBI:57783"/>
        <dbReference type="ChEBI" id="CHEBI:58349"/>
        <dbReference type="EC" id="1.5.1.3"/>
    </reaction>
</comment>
<dbReference type="Proteomes" id="UP000472676">
    <property type="component" value="Unassembled WGS sequence"/>
</dbReference>
<evidence type="ECO:0000259" key="10">
    <source>
        <dbReference type="PROSITE" id="PS51330"/>
    </source>
</evidence>
<protein>
    <recommendedName>
        <fullName evidence="3 8">Dihydrofolate reductase</fullName>
        <ecNumber evidence="3 8">1.5.1.3</ecNumber>
    </recommendedName>
</protein>
<evidence type="ECO:0000256" key="5">
    <source>
        <dbReference type="ARBA" id="ARBA00022857"/>
    </source>
</evidence>
<comment type="similarity">
    <text evidence="2 8 9">Belongs to the dihydrofolate reductase family.</text>
</comment>
<dbReference type="PROSITE" id="PS51330">
    <property type="entry name" value="DHFR_2"/>
    <property type="match status" value="1"/>
</dbReference>
<keyword evidence="6 8" id="KW-0560">Oxidoreductase</keyword>
<dbReference type="GO" id="GO:0006730">
    <property type="term" value="P:one-carbon metabolic process"/>
    <property type="evidence" value="ECO:0007669"/>
    <property type="project" value="UniProtKB-KW"/>
</dbReference>
<dbReference type="FunFam" id="3.40.430.10:FF:000001">
    <property type="entry name" value="Dihydrofolate reductase"/>
    <property type="match status" value="1"/>
</dbReference>
<dbReference type="PIRSF" id="PIRSF000194">
    <property type="entry name" value="DHFR"/>
    <property type="match status" value="1"/>
</dbReference>
<evidence type="ECO:0000256" key="4">
    <source>
        <dbReference type="ARBA" id="ARBA00022563"/>
    </source>
</evidence>
<dbReference type="UniPathway" id="UPA00077">
    <property type="reaction ID" value="UER00158"/>
</dbReference>
<dbReference type="GO" id="GO:0046655">
    <property type="term" value="P:folic acid metabolic process"/>
    <property type="evidence" value="ECO:0007669"/>
    <property type="project" value="TreeGrafter"/>
</dbReference>
<dbReference type="GO" id="GO:0070401">
    <property type="term" value="F:NADP+ binding"/>
    <property type="evidence" value="ECO:0007669"/>
    <property type="project" value="UniProtKB-ARBA"/>
</dbReference>
<evidence type="ECO:0000256" key="1">
    <source>
        <dbReference type="ARBA" id="ARBA00004903"/>
    </source>
</evidence>
<evidence type="ECO:0000256" key="8">
    <source>
        <dbReference type="PIRNR" id="PIRNR000194"/>
    </source>
</evidence>
<evidence type="ECO:0000256" key="7">
    <source>
        <dbReference type="ARBA" id="ARBA00025067"/>
    </source>
</evidence>
<evidence type="ECO:0000256" key="2">
    <source>
        <dbReference type="ARBA" id="ARBA00009539"/>
    </source>
</evidence>
<comment type="function">
    <text evidence="7 8">Key enzyme in folate metabolism. Catalyzes an essential reaction for de novo glycine and purine synthesis, and for DNA precursor synthesis.</text>
</comment>
<dbReference type="InterPro" id="IPR001796">
    <property type="entry name" value="DHFR_dom"/>
</dbReference>
<dbReference type="GO" id="GO:0046654">
    <property type="term" value="P:tetrahydrofolate biosynthetic process"/>
    <property type="evidence" value="ECO:0007669"/>
    <property type="project" value="UniProtKB-UniPathway"/>
</dbReference>
<dbReference type="AlphaFoldDB" id="A0A6M2BQL6"/>
<dbReference type="InterPro" id="IPR017925">
    <property type="entry name" value="DHFR_CS"/>
</dbReference>
<dbReference type="CDD" id="cd00209">
    <property type="entry name" value="DHFR"/>
    <property type="match status" value="1"/>
</dbReference>
<dbReference type="Gene3D" id="3.40.430.10">
    <property type="entry name" value="Dihydrofolate Reductase, subunit A"/>
    <property type="match status" value="1"/>
</dbReference>
<comment type="pathway">
    <text evidence="1 8">Cofactor biosynthesis; tetrahydrofolate biosynthesis; 5,6,7,8-tetrahydrofolate from 7,8-dihydrofolate: step 1/1.</text>
</comment>
<evidence type="ECO:0000256" key="9">
    <source>
        <dbReference type="RuleBase" id="RU004474"/>
    </source>
</evidence>
<dbReference type="EC" id="1.5.1.3" evidence="3 8"/>
<dbReference type="PANTHER" id="PTHR48069">
    <property type="entry name" value="DIHYDROFOLATE REDUCTASE"/>
    <property type="match status" value="1"/>
</dbReference>
<evidence type="ECO:0000313" key="11">
    <source>
        <dbReference type="EMBL" id="NGY04644.1"/>
    </source>
</evidence>
<organism evidence="11 12">
    <name type="scientific">Solimonas terrae</name>
    <dbReference type="NCBI Taxonomy" id="1396819"/>
    <lineage>
        <taxon>Bacteria</taxon>
        <taxon>Pseudomonadati</taxon>
        <taxon>Pseudomonadota</taxon>
        <taxon>Gammaproteobacteria</taxon>
        <taxon>Nevskiales</taxon>
        <taxon>Nevskiaceae</taxon>
        <taxon>Solimonas</taxon>
    </lineage>
</organism>
<evidence type="ECO:0000313" key="12">
    <source>
        <dbReference type="Proteomes" id="UP000472676"/>
    </source>
</evidence>
<sequence>MRSLSLVVAMDENRLIGRANGLPWRLPDDMKQFKRVTLGHTVLMGRKTWDSLGRALPERDNWVLTRDRGFVADGARVFHDLDAALAAHDEGELMVIGGAELYRQALPQAQRIHLTEVQARIADGDAWFPDFDRAQFRETYSEPHAADARHAHPFRFVTLERLAAQP</sequence>
<dbReference type="InterPro" id="IPR012259">
    <property type="entry name" value="DHFR"/>
</dbReference>
<feature type="domain" description="DHFR" evidence="10">
    <location>
        <begin position="3"/>
        <end position="161"/>
    </location>
</feature>
<dbReference type="InterPro" id="IPR024072">
    <property type="entry name" value="DHFR-like_dom_sf"/>
</dbReference>
<accession>A0A6M2BQL6</accession>
<dbReference type="SUPFAM" id="SSF53597">
    <property type="entry name" value="Dihydrofolate reductase-like"/>
    <property type="match status" value="1"/>
</dbReference>
<dbReference type="GO" id="GO:0005829">
    <property type="term" value="C:cytosol"/>
    <property type="evidence" value="ECO:0007669"/>
    <property type="project" value="TreeGrafter"/>
</dbReference>
<comment type="caution">
    <text evidence="11">The sequence shown here is derived from an EMBL/GenBank/DDBJ whole genome shotgun (WGS) entry which is preliminary data.</text>
</comment>
<evidence type="ECO:0000256" key="3">
    <source>
        <dbReference type="ARBA" id="ARBA00012856"/>
    </source>
</evidence>
<keyword evidence="12" id="KW-1185">Reference proteome</keyword>
<dbReference type="PANTHER" id="PTHR48069:SF3">
    <property type="entry name" value="DIHYDROFOLATE REDUCTASE"/>
    <property type="match status" value="1"/>
</dbReference>
<keyword evidence="5 8" id="KW-0521">NADP</keyword>